<dbReference type="OrthoDB" id="9774907at2"/>
<sequence length="287" mass="30305">MGGGRHRRLRKTGPAACRVGAPCEPVAATGVVRMTAASSPVRGVFIVLEGADGSGKTALAAEVMDQLRRSGHRVRATRRADPDGPAEHAALIRAVGQMFARAGDQGTGFDLLSLAAAAQYAAIVHGQVLPAVRRGEIVIADSWWAKTWVRLSIEASYRAPQASPGQVGLLRSWQQALWPCPPLSPIPALTVLIDAPQADRMHWYEAAGRREPVYDACGASTRNPAAFAHLTSAIADLLRQAADQQGWPIIANGRHLGLQDVAADVIAAVTAQPLWATHRGSTACSCA</sequence>
<protein>
    <submittedName>
        <fullName evidence="1">Uncharacterized protein</fullName>
    </submittedName>
</protein>
<dbReference type="EMBL" id="QOIL01000039">
    <property type="protein sequence ID" value="RCG17920.1"/>
    <property type="molecule type" value="Genomic_DNA"/>
</dbReference>
<gene>
    <name evidence="1" type="ORF">DQ384_39450</name>
</gene>
<dbReference type="AlphaFoldDB" id="A0A367EL38"/>
<dbReference type="InterPro" id="IPR027417">
    <property type="entry name" value="P-loop_NTPase"/>
</dbReference>
<accession>A0A367EL38</accession>
<dbReference type="SUPFAM" id="SSF52540">
    <property type="entry name" value="P-loop containing nucleoside triphosphate hydrolases"/>
    <property type="match status" value="1"/>
</dbReference>
<reference evidence="1 2" key="1">
    <citation type="submission" date="2018-06" db="EMBL/GenBank/DDBJ databases">
        <title>Sphaerisporangium craniellae sp. nov., isolated from a marine sponge in the South China Sea.</title>
        <authorList>
            <person name="Li L."/>
        </authorList>
    </citation>
    <scope>NUCLEOTIDE SEQUENCE [LARGE SCALE GENOMIC DNA]</scope>
    <source>
        <strain evidence="1 2">CCTCC AA 208026</strain>
    </source>
</reference>
<evidence type="ECO:0000313" key="1">
    <source>
        <dbReference type="EMBL" id="RCG17920.1"/>
    </source>
</evidence>
<dbReference type="Gene3D" id="3.40.50.300">
    <property type="entry name" value="P-loop containing nucleotide triphosphate hydrolases"/>
    <property type="match status" value="1"/>
</dbReference>
<organism evidence="1 2">
    <name type="scientific">Sphaerisporangium album</name>
    <dbReference type="NCBI Taxonomy" id="509200"/>
    <lineage>
        <taxon>Bacteria</taxon>
        <taxon>Bacillati</taxon>
        <taxon>Actinomycetota</taxon>
        <taxon>Actinomycetes</taxon>
        <taxon>Streptosporangiales</taxon>
        <taxon>Streptosporangiaceae</taxon>
        <taxon>Sphaerisporangium</taxon>
    </lineage>
</organism>
<comment type="caution">
    <text evidence="1">The sequence shown here is derived from an EMBL/GenBank/DDBJ whole genome shotgun (WGS) entry which is preliminary data.</text>
</comment>
<keyword evidence="2" id="KW-1185">Reference proteome</keyword>
<evidence type="ECO:0000313" key="2">
    <source>
        <dbReference type="Proteomes" id="UP000253094"/>
    </source>
</evidence>
<dbReference type="Proteomes" id="UP000253094">
    <property type="component" value="Unassembled WGS sequence"/>
</dbReference>
<proteinExistence type="predicted"/>
<name>A0A367EL38_9ACTN</name>